<dbReference type="Proteomes" id="UP001149165">
    <property type="component" value="Unassembled WGS sequence"/>
</dbReference>
<keyword evidence="2" id="KW-1185">Reference proteome</keyword>
<sequence length="194" mass="21769">MFQVQKPIWKPHIKYQEYWQLVNSNPGGPIETYPWSYLVDWSNQIARDFLGHIAQPTQVFRDSNLLWQNSTTCKQLAGLVSSLLGATTVKKVLCFGLGDFCRTAPEWLKRQHDSWDETSDVTHDPDYTALAEDILTKKEFKIVGHHGAGGFAEIDDESIVISAFTAAPVKQIIADIARPALIISTGFGVFNDDE</sequence>
<dbReference type="OrthoDB" id="5230585at2759"/>
<dbReference type="PANTHER" id="PTHR42080:SF1">
    <property type="entry name" value="SRR1-LIKE DOMAIN-CONTAINING PROTEIN"/>
    <property type="match status" value="1"/>
</dbReference>
<accession>A0A9W9G9K7</accession>
<evidence type="ECO:0008006" key="3">
    <source>
        <dbReference type="Google" id="ProtNLM"/>
    </source>
</evidence>
<evidence type="ECO:0000313" key="2">
    <source>
        <dbReference type="Proteomes" id="UP001149165"/>
    </source>
</evidence>
<dbReference type="AlphaFoldDB" id="A0A9W9G9K7"/>
<comment type="caution">
    <text evidence="1">The sequence shown here is derived from an EMBL/GenBank/DDBJ whole genome shotgun (WGS) entry which is preliminary data.</text>
</comment>
<protein>
    <recommendedName>
        <fullName evidence="3">SRR1-like domain-containing protein</fullName>
    </recommendedName>
</protein>
<organism evidence="1 2">
    <name type="scientific">Penicillium angulare</name>
    <dbReference type="NCBI Taxonomy" id="116970"/>
    <lineage>
        <taxon>Eukaryota</taxon>
        <taxon>Fungi</taxon>
        <taxon>Dikarya</taxon>
        <taxon>Ascomycota</taxon>
        <taxon>Pezizomycotina</taxon>
        <taxon>Eurotiomycetes</taxon>
        <taxon>Eurotiomycetidae</taxon>
        <taxon>Eurotiales</taxon>
        <taxon>Aspergillaceae</taxon>
        <taxon>Penicillium</taxon>
    </lineage>
</organism>
<reference evidence="1" key="1">
    <citation type="submission" date="2022-11" db="EMBL/GenBank/DDBJ databases">
        <authorList>
            <person name="Petersen C."/>
        </authorList>
    </citation>
    <scope>NUCLEOTIDE SEQUENCE</scope>
    <source>
        <strain evidence="1">IBT 30069</strain>
    </source>
</reference>
<dbReference type="PANTHER" id="PTHR42080">
    <property type="entry name" value="SRR1 DOMAIN-CONTAINING PROTEIN"/>
    <property type="match status" value="1"/>
</dbReference>
<gene>
    <name evidence="1" type="ORF">N7456_002629</name>
</gene>
<proteinExistence type="predicted"/>
<name>A0A9W9G9K7_9EURO</name>
<dbReference type="EMBL" id="JAPQKH010000002">
    <property type="protein sequence ID" value="KAJ5114095.1"/>
    <property type="molecule type" value="Genomic_DNA"/>
</dbReference>
<evidence type="ECO:0000313" key="1">
    <source>
        <dbReference type="EMBL" id="KAJ5114095.1"/>
    </source>
</evidence>
<reference evidence="1" key="2">
    <citation type="journal article" date="2023" name="IMA Fungus">
        <title>Comparative genomic study of the Penicillium genus elucidates a diverse pangenome and 15 lateral gene transfer events.</title>
        <authorList>
            <person name="Petersen C."/>
            <person name="Sorensen T."/>
            <person name="Nielsen M.R."/>
            <person name="Sondergaard T.E."/>
            <person name="Sorensen J.L."/>
            <person name="Fitzpatrick D.A."/>
            <person name="Frisvad J.C."/>
            <person name="Nielsen K.L."/>
        </authorList>
    </citation>
    <scope>NUCLEOTIDE SEQUENCE</scope>
    <source>
        <strain evidence="1">IBT 30069</strain>
    </source>
</reference>